<comment type="subcellular location">
    <subcellularLocation>
        <location evidence="1">Cytoplasm</location>
    </subcellularLocation>
</comment>
<proteinExistence type="inferred from homology"/>
<dbReference type="Proteomes" id="UP000001744">
    <property type="component" value="Unassembled WGS sequence"/>
</dbReference>
<dbReference type="eggNOG" id="KOG2671">
    <property type="taxonomic scope" value="Eukaryota"/>
</dbReference>
<feature type="domain" description="tRNA (guanine(10)-N(2))-methyltransferase TRMT11 N-terminal" evidence="12">
    <location>
        <begin position="4"/>
        <end position="166"/>
    </location>
</feature>
<dbReference type="PROSITE" id="PS51627">
    <property type="entry name" value="SAM_MT_TRM11"/>
    <property type="match status" value="1"/>
</dbReference>
<dbReference type="OMA" id="AFNKWSR"/>
<dbReference type="GO" id="GO:0008168">
    <property type="term" value="F:methyltransferase activity"/>
    <property type="evidence" value="ECO:0000318"/>
    <property type="project" value="GO_Central"/>
</dbReference>
<keyword evidence="2" id="KW-0963">Cytoplasm</keyword>
<evidence type="ECO:0000259" key="12">
    <source>
        <dbReference type="Pfam" id="PF25904"/>
    </source>
</evidence>
<dbReference type="InterPro" id="IPR016691">
    <property type="entry name" value="TRMT11"/>
</dbReference>
<evidence type="ECO:0000256" key="6">
    <source>
        <dbReference type="ARBA" id="ARBA00022691"/>
    </source>
</evidence>
<dbReference type="PIRSF" id="PIRSF017259">
    <property type="entry name" value="tRNA_mtfrase_TRM11"/>
    <property type="match status" value="1"/>
</dbReference>
<dbReference type="SUPFAM" id="SSF53335">
    <property type="entry name" value="S-adenosyl-L-methionine-dependent methyltransferases"/>
    <property type="match status" value="1"/>
</dbReference>
<dbReference type="GeneID" id="7050576"/>
<keyword evidence="8 10" id="KW-0694">RNA-binding</keyword>
<accession>B6K653</accession>
<dbReference type="GO" id="GO:0000049">
    <property type="term" value="F:tRNA binding"/>
    <property type="evidence" value="ECO:0007669"/>
    <property type="project" value="UniProtKB-UniRule"/>
</dbReference>
<dbReference type="GO" id="GO:0043527">
    <property type="term" value="C:tRNA methyltransferase complex"/>
    <property type="evidence" value="ECO:0007669"/>
    <property type="project" value="UniProtKB-ARBA"/>
</dbReference>
<dbReference type="VEuPathDB" id="FungiDB:SJAG_04181"/>
<dbReference type="InterPro" id="IPR002052">
    <property type="entry name" value="DNA_methylase_N6_adenine_CS"/>
</dbReference>
<dbReference type="AlphaFoldDB" id="B6K653"/>
<evidence type="ECO:0000256" key="8">
    <source>
        <dbReference type="ARBA" id="ARBA00022884"/>
    </source>
</evidence>
<dbReference type="InterPro" id="IPR000241">
    <property type="entry name" value="RlmKL-like_Mtase"/>
</dbReference>
<dbReference type="InterPro" id="IPR029063">
    <property type="entry name" value="SAM-dependent_MTases_sf"/>
</dbReference>
<dbReference type="HOGENOM" id="CLU_029646_3_0_1"/>
<keyword evidence="4 10" id="KW-0489">Methyltransferase</keyword>
<dbReference type="RefSeq" id="XP_002175300.2">
    <property type="nucleotide sequence ID" value="XM_002175264.2"/>
</dbReference>
<dbReference type="EMBL" id="KE651167">
    <property type="protein sequence ID" value="EEB09007.2"/>
    <property type="molecule type" value="Genomic_DNA"/>
</dbReference>
<dbReference type="PANTHER" id="PTHR13370:SF3">
    <property type="entry name" value="TRNA (GUANINE(10)-N2)-METHYLTRANSFERASE HOMOLOG"/>
    <property type="match status" value="1"/>
</dbReference>
<dbReference type="STRING" id="402676.B6K653"/>
<evidence type="ECO:0000256" key="4">
    <source>
        <dbReference type="ARBA" id="ARBA00022603"/>
    </source>
</evidence>
<dbReference type="InterPro" id="IPR059073">
    <property type="entry name" value="TRMT11_N"/>
</dbReference>
<evidence type="ECO:0000256" key="10">
    <source>
        <dbReference type="PROSITE-ProRule" id="PRU00959"/>
    </source>
</evidence>
<evidence type="ECO:0000256" key="1">
    <source>
        <dbReference type="ARBA" id="ARBA00004496"/>
    </source>
</evidence>
<evidence type="ECO:0000313" key="15">
    <source>
        <dbReference type="Proteomes" id="UP000001744"/>
    </source>
</evidence>
<name>B6K653_SCHJY</name>
<evidence type="ECO:0000313" key="13">
    <source>
        <dbReference type="EMBL" id="EEB09007.2"/>
    </source>
</evidence>
<evidence type="ECO:0000313" key="14">
    <source>
        <dbReference type="JaponicusDB" id="SJAG_04181"/>
    </source>
</evidence>
<keyword evidence="7 10" id="KW-0819">tRNA processing</keyword>
<dbReference type="GO" id="GO:0005737">
    <property type="term" value="C:cytoplasm"/>
    <property type="evidence" value="ECO:0000318"/>
    <property type="project" value="GO_Central"/>
</dbReference>
<dbReference type="Pfam" id="PF25904">
    <property type="entry name" value="Tmrp11_N"/>
    <property type="match status" value="1"/>
</dbReference>
<dbReference type="Gene3D" id="3.40.50.150">
    <property type="entry name" value="Vaccinia Virus protein VP39"/>
    <property type="match status" value="1"/>
</dbReference>
<reference evidence="13 15" key="1">
    <citation type="journal article" date="2011" name="Science">
        <title>Comparative functional genomics of the fission yeasts.</title>
        <authorList>
            <person name="Rhind N."/>
            <person name="Chen Z."/>
            <person name="Yassour M."/>
            <person name="Thompson D.A."/>
            <person name="Haas B.J."/>
            <person name="Habib N."/>
            <person name="Wapinski I."/>
            <person name="Roy S."/>
            <person name="Lin M.F."/>
            <person name="Heiman D.I."/>
            <person name="Young S.K."/>
            <person name="Furuya K."/>
            <person name="Guo Y."/>
            <person name="Pidoux A."/>
            <person name="Chen H.M."/>
            <person name="Robbertse B."/>
            <person name="Goldberg J.M."/>
            <person name="Aoki K."/>
            <person name="Bayne E.H."/>
            <person name="Berlin A.M."/>
            <person name="Desjardins C.A."/>
            <person name="Dobbs E."/>
            <person name="Dukaj L."/>
            <person name="Fan L."/>
            <person name="FitzGerald M.G."/>
            <person name="French C."/>
            <person name="Gujja S."/>
            <person name="Hansen K."/>
            <person name="Keifenheim D."/>
            <person name="Levin J.Z."/>
            <person name="Mosher R.A."/>
            <person name="Mueller C.A."/>
            <person name="Pfiffner J."/>
            <person name="Priest M."/>
            <person name="Russ C."/>
            <person name="Smialowska A."/>
            <person name="Swoboda P."/>
            <person name="Sykes S.M."/>
            <person name="Vaughn M."/>
            <person name="Vengrova S."/>
            <person name="Yoder R."/>
            <person name="Zeng Q."/>
            <person name="Allshire R."/>
            <person name="Baulcombe D."/>
            <person name="Birren B.W."/>
            <person name="Brown W."/>
            <person name="Ekwall K."/>
            <person name="Kellis M."/>
            <person name="Leatherwood J."/>
            <person name="Levin H."/>
            <person name="Margalit H."/>
            <person name="Martienssen R."/>
            <person name="Nieduszynski C.A."/>
            <person name="Spatafora J.W."/>
            <person name="Friedman N."/>
            <person name="Dalgaard J.Z."/>
            <person name="Baumann P."/>
            <person name="Niki H."/>
            <person name="Regev A."/>
            <person name="Nusbaum C."/>
        </authorList>
    </citation>
    <scope>NUCLEOTIDE SEQUENCE [LARGE SCALE GENOMIC DNA]</scope>
    <source>
        <strain evidence="15">yFS275 / FY16936</strain>
    </source>
</reference>
<keyword evidence="6 10" id="KW-0949">S-adenosyl-L-methionine</keyword>
<evidence type="ECO:0000256" key="9">
    <source>
        <dbReference type="ARBA" id="ARBA00066937"/>
    </source>
</evidence>
<dbReference type="GO" id="GO:0008033">
    <property type="term" value="P:tRNA processing"/>
    <property type="evidence" value="ECO:0007669"/>
    <property type="project" value="UniProtKB-UniRule"/>
</dbReference>
<dbReference type="Pfam" id="PF01170">
    <property type="entry name" value="UPF0020"/>
    <property type="match status" value="1"/>
</dbReference>
<dbReference type="PROSITE" id="PS00092">
    <property type="entry name" value="N6_MTASE"/>
    <property type="match status" value="1"/>
</dbReference>
<dbReference type="JaponicusDB" id="SJAG_04181">
    <property type="gene designation" value="trm11"/>
</dbReference>
<dbReference type="PANTHER" id="PTHR13370">
    <property type="entry name" value="RNA METHYLASE-RELATED"/>
    <property type="match status" value="1"/>
</dbReference>
<evidence type="ECO:0000256" key="3">
    <source>
        <dbReference type="ARBA" id="ARBA00022555"/>
    </source>
</evidence>
<evidence type="ECO:0000256" key="7">
    <source>
        <dbReference type="ARBA" id="ARBA00022694"/>
    </source>
</evidence>
<dbReference type="GO" id="GO:0032259">
    <property type="term" value="P:methylation"/>
    <property type="evidence" value="ECO:0007669"/>
    <property type="project" value="UniProtKB-UniRule"/>
</dbReference>
<dbReference type="GO" id="GO:0160102">
    <property type="term" value="F:tRNA (guanine(10)-N2)-methyltransferase activity"/>
    <property type="evidence" value="ECO:0007669"/>
    <property type="project" value="UniProtKB-EC"/>
</dbReference>
<evidence type="ECO:0000256" key="2">
    <source>
        <dbReference type="ARBA" id="ARBA00022490"/>
    </source>
</evidence>
<keyword evidence="15" id="KW-1185">Reference proteome</keyword>
<organism evidence="13 15">
    <name type="scientific">Schizosaccharomyces japonicus (strain yFS275 / FY16936)</name>
    <name type="common">Fission yeast</name>
    <dbReference type="NCBI Taxonomy" id="402676"/>
    <lineage>
        <taxon>Eukaryota</taxon>
        <taxon>Fungi</taxon>
        <taxon>Dikarya</taxon>
        <taxon>Ascomycota</taxon>
        <taxon>Taphrinomycotina</taxon>
        <taxon>Schizosaccharomycetes</taxon>
        <taxon>Schizosaccharomycetales</taxon>
        <taxon>Schizosaccharomycetaceae</taxon>
        <taxon>Schizosaccharomyces</taxon>
    </lineage>
</organism>
<dbReference type="OrthoDB" id="296065at2759"/>
<dbReference type="EC" id="2.1.1.214" evidence="9"/>
<gene>
    <name evidence="14" type="primary">trm11</name>
    <name evidence="13" type="ORF">SJAG_04181</name>
</gene>
<evidence type="ECO:0000256" key="5">
    <source>
        <dbReference type="ARBA" id="ARBA00022679"/>
    </source>
</evidence>
<feature type="domain" description="Ribosomal RNA large subunit methyltransferase K/L-like methyltransferase" evidence="11">
    <location>
        <begin position="177"/>
        <end position="293"/>
    </location>
</feature>
<protein>
    <recommendedName>
        <fullName evidence="9">tRNA (guanine(10)-N(2))-methyltransferase</fullName>
        <ecNumber evidence="9">2.1.1.214</ecNumber>
    </recommendedName>
</protein>
<sequence>MKCYILHFSSTHKDFHLPELETLSKIENVPFSITERSSNPFWIVQIEDDESARKLVKRSIFCKGVYELYGCSDTLDNLHELLKNMQPKPWELYSQTTYKFSIESYGKHLTMEEQLNVINQFGYLHLNGKVSMKSPDCIFTVLEDNEKKSDSKVKAYFCRKLGVGSRDAIDKFDLKQRRYIGITSFESELSLVTAQMAMAGPAKVVYDPFVGTGSFLYTCSFFGAHTIGSDIDGRQMRGKNSVSIRENIAQYNLQSSFLDVFTSDITHCPIRESFLLDAIVCDPPYGVRAGAKRIASIQNIIKDKDTKPILHRYPKLEHYEICDLVKDLVDFAAKRLVDEGRLVLWLPTITEEYSIDDIPKHPALRLLYNSAQHFNHWSRRLLTFERLPRATVVKNNITQNSEHLPAHYKFREKYFGNSPQ</sequence>
<comment type="similarity">
    <text evidence="10">Belongs to the class I-like SAM-binding methyltransferase superfamily. TRM11 methyltransferase family.</text>
</comment>
<keyword evidence="5 10" id="KW-0808">Transferase</keyword>
<evidence type="ECO:0000259" key="11">
    <source>
        <dbReference type="Pfam" id="PF01170"/>
    </source>
</evidence>
<keyword evidence="3 10" id="KW-0820">tRNA-binding</keyword>